<dbReference type="InterPro" id="IPR016714">
    <property type="entry name" value="MANB/E"/>
</dbReference>
<feature type="active site" description="Nucleophile" evidence="5 8">
    <location>
        <position position="295"/>
    </location>
</feature>
<dbReference type="RefSeq" id="WP_296952336.1">
    <property type="nucleotide sequence ID" value="NZ_LT599021.1"/>
</dbReference>
<evidence type="ECO:0000256" key="7">
    <source>
        <dbReference type="PIRSR" id="PIRSR018168-3"/>
    </source>
</evidence>
<evidence type="ECO:0000256" key="4">
    <source>
        <dbReference type="PIRNR" id="PIRNR018168"/>
    </source>
</evidence>
<evidence type="ECO:0000313" key="10">
    <source>
        <dbReference type="EMBL" id="SBW08821.1"/>
    </source>
</evidence>
<dbReference type="PANTHER" id="PTHR40079">
    <property type="entry name" value="MANNAN ENDO-1,4-BETA-MANNOSIDASE E-RELATED"/>
    <property type="match status" value="1"/>
</dbReference>
<comment type="similarity">
    <text evidence="1 4 8">Belongs to the glycosyl hydrolase 26 family.</text>
</comment>
<organism evidence="10">
    <name type="scientific">uncultured Dysgonomonas sp</name>
    <dbReference type="NCBI Taxonomy" id="206096"/>
    <lineage>
        <taxon>Bacteria</taxon>
        <taxon>Pseudomonadati</taxon>
        <taxon>Bacteroidota</taxon>
        <taxon>Bacteroidia</taxon>
        <taxon>Bacteroidales</taxon>
        <taxon>Dysgonomonadaceae</taxon>
        <taxon>Dysgonomonas</taxon>
        <taxon>environmental samples</taxon>
    </lineage>
</organism>
<feature type="domain" description="GH26" evidence="9">
    <location>
        <begin position="30"/>
        <end position="362"/>
    </location>
</feature>
<dbReference type="InterPro" id="IPR022790">
    <property type="entry name" value="GH26_dom"/>
</dbReference>
<dbReference type="PROSITE" id="PS51764">
    <property type="entry name" value="GH26"/>
    <property type="match status" value="1"/>
</dbReference>
<dbReference type="InterPro" id="IPR017853">
    <property type="entry name" value="GH"/>
</dbReference>
<comment type="subcellular location">
    <subcellularLocation>
        <location evidence="4">Secreted</location>
    </subcellularLocation>
</comment>
<feature type="binding site" evidence="6">
    <location>
        <position position="123"/>
    </location>
    <ligand>
        <name>substrate</name>
    </ligand>
</feature>
<dbReference type="PIRSF" id="PIRSF018168">
    <property type="entry name" value="Mannan-1_4-beta-mannosidase"/>
    <property type="match status" value="1"/>
</dbReference>
<dbReference type="GO" id="GO:0006080">
    <property type="term" value="P:substituted mannan metabolic process"/>
    <property type="evidence" value="ECO:0007669"/>
    <property type="project" value="UniProtKB-UniRule"/>
</dbReference>
<feature type="site" description="Plays an important role in maintaining the position of the catalytic nucleophile" evidence="7">
    <location>
        <position position="186"/>
    </location>
</feature>
<evidence type="ECO:0000256" key="8">
    <source>
        <dbReference type="PROSITE-ProRule" id="PRU01100"/>
    </source>
</evidence>
<gene>
    <name evidence="10" type="ORF">KL86DYS2_13473</name>
</gene>
<dbReference type="PANTHER" id="PTHR40079:SF4">
    <property type="entry name" value="GH26 DOMAIN-CONTAINING PROTEIN-RELATED"/>
    <property type="match status" value="1"/>
</dbReference>
<dbReference type="Gene3D" id="3.20.20.80">
    <property type="entry name" value="Glycosidases"/>
    <property type="match status" value="1"/>
</dbReference>
<dbReference type="EMBL" id="FLUL01000001">
    <property type="protein sequence ID" value="SBW08821.1"/>
    <property type="molecule type" value="Genomic_DNA"/>
</dbReference>
<dbReference type="AlphaFoldDB" id="A0A212KAU3"/>
<dbReference type="GO" id="GO:0005576">
    <property type="term" value="C:extracellular region"/>
    <property type="evidence" value="ECO:0007669"/>
    <property type="project" value="UniProtKB-SubCell"/>
</dbReference>
<dbReference type="GO" id="GO:0016985">
    <property type="term" value="F:mannan endo-1,4-beta-mannosidase activity"/>
    <property type="evidence" value="ECO:0007669"/>
    <property type="project" value="UniProtKB-UniRule"/>
</dbReference>
<keyword evidence="3 4" id="KW-0326">Glycosidase</keyword>
<keyword evidence="4" id="KW-0964">Secreted</keyword>
<dbReference type="Pfam" id="PF02156">
    <property type="entry name" value="Glyco_hydro_26"/>
    <property type="match status" value="1"/>
</dbReference>
<sequence length="369" mass="42201">MMRYIFFFVFVFIIVPVKASDTLVDMQATERTKNLYQNLKDIQKSGKVLFGHQEATSYGRTWVGDKNRSDVKDVTGSHPAVIGLDFANVTTSDSERFEKAKHELIASVVDTYNRGGVSTFAWHASNPANDGSFYWEKDPIKVVPDILPEGKLHDKYRKYLQSIADVASAFKDKEGVLIPVIFRPFHEYDGDWFWWGKGHCTKDEFIALWRFTINYLRNDLGVHNFIYAFSPDCKFTTQEEFLEYYPGDEYVDMLGMDNYWDFRPDGGNNPQLAAQKLKIVSDIAESKGKLAAFTETGLEGIPQSDWFTATLLPVLQKVKVCYVLVWRNASDMAHHYYAPTVGHPAANDFKAFSQSETILMENDVTDIYN</sequence>
<evidence type="ECO:0000256" key="2">
    <source>
        <dbReference type="ARBA" id="ARBA00022801"/>
    </source>
</evidence>
<evidence type="ECO:0000256" key="1">
    <source>
        <dbReference type="ARBA" id="ARBA00007754"/>
    </source>
</evidence>
<evidence type="ECO:0000256" key="6">
    <source>
        <dbReference type="PIRSR" id="PIRSR018168-2"/>
    </source>
</evidence>
<protein>
    <recommendedName>
        <fullName evidence="4">Mannan endo-1,4-beta-mannosidase</fullName>
        <ecNumber evidence="4">3.2.1.78</ecNumber>
    </recommendedName>
</protein>
<evidence type="ECO:0000256" key="3">
    <source>
        <dbReference type="ARBA" id="ARBA00023295"/>
    </source>
</evidence>
<dbReference type="EC" id="3.2.1.78" evidence="4"/>
<dbReference type="InterPro" id="IPR000805">
    <property type="entry name" value="Glyco_hydro_26"/>
</dbReference>
<dbReference type="SUPFAM" id="SSF51445">
    <property type="entry name" value="(Trans)glycosidases"/>
    <property type="match status" value="1"/>
</dbReference>
<name>A0A212KAU3_9BACT</name>
<feature type="binding site" evidence="6">
    <location>
        <position position="259"/>
    </location>
    <ligand>
        <name>substrate</name>
    </ligand>
</feature>
<evidence type="ECO:0000259" key="9">
    <source>
        <dbReference type="PROSITE" id="PS51764"/>
    </source>
</evidence>
<dbReference type="PRINTS" id="PR00739">
    <property type="entry name" value="GLHYDRLASE26"/>
</dbReference>
<feature type="binding site" evidence="6">
    <location>
        <position position="192"/>
    </location>
    <ligand>
        <name>substrate</name>
    </ligand>
</feature>
<reference evidence="10" key="1">
    <citation type="submission" date="2016-04" db="EMBL/GenBank/DDBJ databases">
        <authorList>
            <person name="Evans L.H."/>
            <person name="Alamgir A."/>
            <person name="Owens N."/>
            <person name="Weber N.D."/>
            <person name="Virtaneva K."/>
            <person name="Barbian K."/>
            <person name="Babar A."/>
            <person name="Rosenke K."/>
        </authorList>
    </citation>
    <scope>NUCLEOTIDE SEQUENCE</scope>
    <source>
        <strain evidence="10">86-2</strain>
    </source>
</reference>
<evidence type="ECO:0000256" key="5">
    <source>
        <dbReference type="PIRSR" id="PIRSR018168-1"/>
    </source>
</evidence>
<keyword evidence="4" id="KW-0119">Carbohydrate metabolism</keyword>
<proteinExistence type="inferred from homology"/>
<comment type="catalytic activity">
    <reaction evidence="4">
        <text>Random hydrolysis of (1-&gt;4)-beta-D-mannosidic linkages in mannans, galactomannans and glucomannans.</text>
        <dbReference type="EC" id="3.2.1.78"/>
    </reaction>
</comment>
<accession>A0A212KAU3</accession>
<feature type="active site" description="Proton donor" evidence="5 8">
    <location>
        <position position="187"/>
    </location>
</feature>
<keyword evidence="2 4" id="KW-0378">Hydrolase</keyword>